<name>A0A7R8R5D0_9CAUD</name>
<gene>
    <name evidence="1" type="ORF">LLCLJKAH_00016</name>
</gene>
<dbReference type="InterPro" id="IPR001387">
    <property type="entry name" value="Cro/C1-type_HTH"/>
</dbReference>
<dbReference type="Proteomes" id="UP000596247">
    <property type="component" value="Chromosome"/>
</dbReference>
<evidence type="ECO:0000313" key="1">
    <source>
        <dbReference type="EMBL" id="CAD5236005.1"/>
    </source>
</evidence>
<protein>
    <submittedName>
        <fullName evidence="1">Uncharacterized protein</fullName>
    </submittedName>
</protein>
<accession>A0A7R8R5D0</accession>
<reference evidence="1 2" key="1">
    <citation type="submission" date="2020-09" db="EMBL/GenBank/DDBJ databases">
        <authorList>
            <person name="Jameson E."/>
        </authorList>
    </citation>
    <scope>NUCLEOTIDE SEQUENCE [LARGE SCALE GENOMIC DNA]</scope>
</reference>
<sequence length="259" mass="29496">MPDVIAHPNKGTVEISADVYEALRAYHQGRVLVPERLTDYRKQNGLKVGEFSEAIGYSCVSAIERHGTQPSAPVMDRLQVAYPKAKFVVELPELTPSKNQKPCIDVNKVVRHIKRKYPDKSRVELCEITGLAMSQLFKVLAGSYRDFKPITAGRMFRSLGVVPERYLLGVVLPEKMSQEYADILEMAAQNKVTIFSQFMSTVPGVMEDLTRELNLSNQIIRMYQSGKSFPLLTNYLLICEYYGLPFYYFEQDWLANGEH</sequence>
<keyword evidence="2" id="KW-1185">Reference proteome</keyword>
<proteinExistence type="predicted"/>
<evidence type="ECO:0000313" key="2">
    <source>
        <dbReference type="Proteomes" id="UP000596247"/>
    </source>
</evidence>
<organism evidence="1 2">
    <name type="scientific">Klebsiella phage vB_KvM-Eowyn</name>
    <dbReference type="NCBI Taxonomy" id="2762819"/>
    <lineage>
        <taxon>Viruses</taxon>
        <taxon>Duplodnaviria</taxon>
        <taxon>Heunggongvirae</taxon>
        <taxon>Uroviricota</taxon>
        <taxon>Caudoviricetes</taxon>
        <taxon>Chimalliviridae</taxon>
        <taxon>Eowynvirus</taxon>
        <taxon>Eowynvirus eowyn</taxon>
    </lineage>
</organism>
<dbReference type="CDD" id="cd00093">
    <property type="entry name" value="HTH_XRE"/>
    <property type="match status" value="1"/>
</dbReference>
<dbReference type="EMBL" id="LR881104">
    <property type="protein sequence ID" value="CAD5236005.1"/>
    <property type="molecule type" value="Genomic_DNA"/>
</dbReference>